<dbReference type="AlphaFoldDB" id="A0A3D8YAX4"/>
<sequence length="356" mass="41320">MQTLITTILFQAGLNIFLFWSNRKRNSDDFYLIVLMSLFLIHTGFKYLLWLISPDYNTFDKIHGCFSLLTGPYMLFYLNTISGKPTLQVLKKYHFLPFMLGFVLNVITLVDVLALEDFAYLEHFHQIMTALVLMSMTGYGSYILARLKLLGGQTDEATGYKLKIVRMISIFLLMPGFIFVVGILTPLPHFVDRRIWYVAMIIMMTGVLNYRFKISGITKAKEEPGPAETRKYQHSTLSRERMQQIADHINQVMKLQKPYLNTEFSLEDLAAMMSIPKHHITEVLNSALHINFYKFVNQYRVEESKRLIREMNTELNLMEIGLESGFKSKSTFNKYFKELTGSSPSEYARTVHEVLT</sequence>
<evidence type="ECO:0000256" key="1">
    <source>
        <dbReference type="ARBA" id="ARBA00023015"/>
    </source>
</evidence>
<dbReference type="InterPro" id="IPR018060">
    <property type="entry name" value="HTH_AraC"/>
</dbReference>
<feature type="transmembrane region" description="Helical" evidence="4">
    <location>
        <begin position="164"/>
        <end position="183"/>
    </location>
</feature>
<accession>A0A3D8YAX4</accession>
<feature type="transmembrane region" description="Helical" evidence="4">
    <location>
        <begin position="127"/>
        <end position="144"/>
    </location>
</feature>
<comment type="caution">
    <text evidence="6">The sequence shown here is derived from an EMBL/GenBank/DDBJ whole genome shotgun (WGS) entry which is preliminary data.</text>
</comment>
<proteinExistence type="predicted"/>
<dbReference type="Gene3D" id="1.10.10.60">
    <property type="entry name" value="Homeodomain-like"/>
    <property type="match status" value="1"/>
</dbReference>
<evidence type="ECO:0000313" key="6">
    <source>
        <dbReference type="EMBL" id="REA60909.1"/>
    </source>
</evidence>
<feature type="transmembrane region" description="Helical" evidence="4">
    <location>
        <begin position="195"/>
        <end position="212"/>
    </location>
</feature>
<dbReference type="SMART" id="SM00342">
    <property type="entry name" value="HTH_ARAC"/>
    <property type="match status" value="1"/>
</dbReference>
<evidence type="ECO:0000259" key="5">
    <source>
        <dbReference type="PROSITE" id="PS01124"/>
    </source>
</evidence>
<dbReference type="SUPFAM" id="SSF46689">
    <property type="entry name" value="Homeodomain-like"/>
    <property type="match status" value="1"/>
</dbReference>
<keyword evidence="4" id="KW-0812">Transmembrane</keyword>
<keyword evidence="4" id="KW-0472">Membrane</keyword>
<dbReference type="InterPro" id="IPR018062">
    <property type="entry name" value="HTH_AraC-typ_CS"/>
</dbReference>
<name>A0A3D8YAX4_9BACT</name>
<dbReference type="GO" id="GO:0003700">
    <property type="term" value="F:DNA-binding transcription factor activity"/>
    <property type="evidence" value="ECO:0007669"/>
    <property type="project" value="InterPro"/>
</dbReference>
<dbReference type="PRINTS" id="PR00032">
    <property type="entry name" value="HTHARAC"/>
</dbReference>
<dbReference type="Proteomes" id="UP000256373">
    <property type="component" value="Unassembled WGS sequence"/>
</dbReference>
<dbReference type="Pfam" id="PF12833">
    <property type="entry name" value="HTH_18"/>
    <property type="match status" value="1"/>
</dbReference>
<keyword evidence="7" id="KW-1185">Reference proteome</keyword>
<dbReference type="RefSeq" id="WP_115831431.1">
    <property type="nucleotide sequence ID" value="NZ_QNUL01000009.1"/>
</dbReference>
<dbReference type="PROSITE" id="PS00041">
    <property type="entry name" value="HTH_ARAC_FAMILY_1"/>
    <property type="match status" value="1"/>
</dbReference>
<feature type="transmembrane region" description="Helical" evidence="4">
    <location>
        <begin position="30"/>
        <end position="49"/>
    </location>
</feature>
<reference evidence="6 7" key="1">
    <citation type="submission" date="2018-07" db="EMBL/GenBank/DDBJ databases">
        <title>Dyadobacter roseus sp. nov., isolated from rose rhizosphere soil.</title>
        <authorList>
            <person name="Chen L."/>
        </authorList>
    </citation>
    <scope>NUCLEOTIDE SEQUENCE [LARGE SCALE GENOMIC DNA]</scope>
    <source>
        <strain evidence="6 7">RS19</strain>
    </source>
</reference>
<keyword evidence="1" id="KW-0805">Transcription regulation</keyword>
<dbReference type="PANTHER" id="PTHR43280">
    <property type="entry name" value="ARAC-FAMILY TRANSCRIPTIONAL REGULATOR"/>
    <property type="match status" value="1"/>
</dbReference>
<dbReference type="InterPro" id="IPR020449">
    <property type="entry name" value="Tscrpt_reg_AraC-type_HTH"/>
</dbReference>
<dbReference type="InterPro" id="IPR009057">
    <property type="entry name" value="Homeodomain-like_sf"/>
</dbReference>
<dbReference type="EMBL" id="QNUL01000009">
    <property type="protein sequence ID" value="REA60909.1"/>
    <property type="molecule type" value="Genomic_DNA"/>
</dbReference>
<feature type="domain" description="HTH araC/xylS-type" evidence="5">
    <location>
        <begin position="250"/>
        <end position="350"/>
    </location>
</feature>
<feature type="transmembrane region" description="Helical" evidence="4">
    <location>
        <begin position="61"/>
        <end position="81"/>
    </location>
</feature>
<organism evidence="6 7">
    <name type="scientific">Dyadobacter luteus</name>
    <dbReference type="NCBI Taxonomy" id="2259619"/>
    <lineage>
        <taxon>Bacteria</taxon>
        <taxon>Pseudomonadati</taxon>
        <taxon>Bacteroidota</taxon>
        <taxon>Cytophagia</taxon>
        <taxon>Cytophagales</taxon>
        <taxon>Spirosomataceae</taxon>
        <taxon>Dyadobacter</taxon>
    </lineage>
</organism>
<dbReference type="PROSITE" id="PS01124">
    <property type="entry name" value="HTH_ARAC_FAMILY_2"/>
    <property type="match status" value="1"/>
</dbReference>
<evidence type="ECO:0000256" key="3">
    <source>
        <dbReference type="ARBA" id="ARBA00023163"/>
    </source>
</evidence>
<dbReference type="PANTHER" id="PTHR43280:SF29">
    <property type="entry name" value="ARAC-FAMILY TRANSCRIPTIONAL REGULATOR"/>
    <property type="match status" value="1"/>
</dbReference>
<keyword evidence="2" id="KW-0238">DNA-binding</keyword>
<evidence type="ECO:0000256" key="2">
    <source>
        <dbReference type="ARBA" id="ARBA00023125"/>
    </source>
</evidence>
<protein>
    <recommendedName>
        <fullName evidence="5">HTH araC/xylS-type domain-containing protein</fullName>
    </recommendedName>
</protein>
<keyword evidence="3" id="KW-0804">Transcription</keyword>
<evidence type="ECO:0000256" key="4">
    <source>
        <dbReference type="SAM" id="Phobius"/>
    </source>
</evidence>
<evidence type="ECO:0000313" key="7">
    <source>
        <dbReference type="Proteomes" id="UP000256373"/>
    </source>
</evidence>
<dbReference type="OrthoDB" id="9779074at2"/>
<feature type="transmembrane region" description="Helical" evidence="4">
    <location>
        <begin position="93"/>
        <end position="115"/>
    </location>
</feature>
<dbReference type="GO" id="GO:0043565">
    <property type="term" value="F:sequence-specific DNA binding"/>
    <property type="evidence" value="ECO:0007669"/>
    <property type="project" value="InterPro"/>
</dbReference>
<gene>
    <name evidence="6" type="ORF">DSL64_13490</name>
</gene>
<keyword evidence="4" id="KW-1133">Transmembrane helix</keyword>